<name>A0A1H9XQV7_9MICO</name>
<evidence type="ECO:0000259" key="12">
    <source>
        <dbReference type="PROSITE" id="PS50850"/>
    </source>
</evidence>
<dbReference type="Proteomes" id="UP000199019">
    <property type="component" value="Unassembled WGS sequence"/>
</dbReference>
<dbReference type="RefSeq" id="WP_091762560.1">
    <property type="nucleotide sequence ID" value="NZ_FOHB01000010.1"/>
</dbReference>
<dbReference type="InterPro" id="IPR011701">
    <property type="entry name" value="MFS"/>
</dbReference>
<sequence length="435" mass="46082">MSTDRTRTVEALPSAAPTTEEQRRVATRAVVAASVGNALEWFDIIVYASFAVVISKLFFPETSGVTALLYTFGAFGVSYLIRPLGAMVLGSYGDRAGRKAALTLTIAIMTVGTAIMGLAPTAATIGTGAGLLILLSRLLQGFSAGGEFGTATAFLIEHAPDRKAFYASWQVATQGASMFLASLFGFGLNSWLTTEQLESWGWRVPFLFGMLIGPVGFYIRSRMSETPDFVESETVKSPLWSTIGHHTGRVVTGAACVGLATISVYLILYMPTFAVKSLGLPASAGYLGGIISGLVTLVGVPYVGTLADRVGPVVIMRAATVAAIVLAWPMFALLVANPSIWGLTVVEVVLGIIMALYFGPLPALLSELFPTQIRTTGLSVSYNLGVTLFGGFAPLVLTWLISRTGSLMSPSLYYIAIALLSLVGLFVARSKYVIR</sequence>
<keyword evidence="5 11" id="KW-0812">Transmembrane</keyword>
<evidence type="ECO:0000256" key="4">
    <source>
        <dbReference type="ARBA" id="ARBA00022475"/>
    </source>
</evidence>
<keyword evidence="3" id="KW-0813">Transport</keyword>
<dbReference type="InterPro" id="IPR036259">
    <property type="entry name" value="MFS_trans_sf"/>
</dbReference>
<evidence type="ECO:0000256" key="5">
    <source>
        <dbReference type="ARBA" id="ARBA00022692"/>
    </source>
</evidence>
<keyword evidence="4" id="KW-1003">Cell membrane</keyword>
<evidence type="ECO:0000256" key="6">
    <source>
        <dbReference type="ARBA" id="ARBA00022847"/>
    </source>
</evidence>
<feature type="transmembrane region" description="Helical" evidence="11">
    <location>
        <begin position="407"/>
        <end position="428"/>
    </location>
</feature>
<dbReference type="FunFam" id="1.20.1250.20:FF:000001">
    <property type="entry name" value="Dicarboxylate MFS transporter"/>
    <property type="match status" value="1"/>
</dbReference>
<dbReference type="AlphaFoldDB" id="A0A1H9XQV7"/>
<keyword evidence="14" id="KW-1185">Reference proteome</keyword>
<dbReference type="STRING" id="587636.SAMN05216199_0154"/>
<keyword evidence="6" id="KW-0769">Symport</keyword>
<comment type="similarity">
    <text evidence="2">Belongs to the major facilitator superfamily. Metabolite:H+ Symporter (MHS) family (TC 2.A.1.6) family.</text>
</comment>
<evidence type="ECO:0000313" key="13">
    <source>
        <dbReference type="EMBL" id="SES48545.1"/>
    </source>
</evidence>
<evidence type="ECO:0000256" key="1">
    <source>
        <dbReference type="ARBA" id="ARBA00004651"/>
    </source>
</evidence>
<evidence type="ECO:0000256" key="7">
    <source>
        <dbReference type="ARBA" id="ARBA00022989"/>
    </source>
</evidence>
<dbReference type="GO" id="GO:0005886">
    <property type="term" value="C:plasma membrane"/>
    <property type="evidence" value="ECO:0007669"/>
    <property type="project" value="UniProtKB-SubCell"/>
</dbReference>
<feature type="transmembrane region" description="Helical" evidence="11">
    <location>
        <begin position="250"/>
        <end position="271"/>
    </location>
</feature>
<comment type="subcellular location">
    <subcellularLocation>
        <location evidence="1">Cell membrane</location>
        <topology evidence="1">Multi-pass membrane protein</topology>
    </subcellularLocation>
</comment>
<keyword evidence="8 11" id="KW-0472">Membrane</keyword>
<keyword evidence="7 11" id="KW-1133">Transmembrane helix</keyword>
<feature type="domain" description="Major facilitator superfamily (MFS) profile" evidence="12">
    <location>
        <begin position="29"/>
        <end position="433"/>
    </location>
</feature>
<proteinExistence type="inferred from homology"/>
<dbReference type="PANTHER" id="PTHR43528:SF8">
    <property type="entry name" value="BLR0239 PROTEIN"/>
    <property type="match status" value="1"/>
</dbReference>
<feature type="transmembrane region" description="Helical" evidence="11">
    <location>
        <begin position="29"/>
        <end position="55"/>
    </location>
</feature>
<feature type="transmembrane region" description="Helical" evidence="11">
    <location>
        <begin position="168"/>
        <end position="188"/>
    </location>
</feature>
<feature type="transmembrane region" description="Helical" evidence="11">
    <location>
        <begin position="67"/>
        <end position="89"/>
    </location>
</feature>
<dbReference type="PANTHER" id="PTHR43528">
    <property type="entry name" value="ALPHA-KETOGLUTARATE PERMEASE"/>
    <property type="match status" value="1"/>
</dbReference>
<feature type="transmembrane region" description="Helical" evidence="11">
    <location>
        <begin position="315"/>
        <end position="334"/>
    </location>
</feature>
<feature type="transmembrane region" description="Helical" evidence="11">
    <location>
        <begin position="131"/>
        <end position="156"/>
    </location>
</feature>
<dbReference type="SUPFAM" id="SSF103473">
    <property type="entry name" value="MFS general substrate transporter"/>
    <property type="match status" value="1"/>
</dbReference>
<evidence type="ECO:0000256" key="2">
    <source>
        <dbReference type="ARBA" id="ARBA00008240"/>
    </source>
</evidence>
<reference evidence="14" key="1">
    <citation type="submission" date="2016-10" db="EMBL/GenBank/DDBJ databases">
        <authorList>
            <person name="Varghese N."/>
            <person name="Submissions S."/>
        </authorList>
    </citation>
    <scope>NUCLEOTIDE SEQUENCE [LARGE SCALE GENOMIC DNA]</scope>
    <source>
        <strain evidence="14">CGMCC 1.6963</strain>
    </source>
</reference>
<gene>
    <name evidence="13" type="ORF">SAMN05216199_0154</name>
</gene>
<evidence type="ECO:0000256" key="8">
    <source>
        <dbReference type="ARBA" id="ARBA00023136"/>
    </source>
</evidence>
<feature type="transmembrane region" description="Helical" evidence="11">
    <location>
        <begin position="380"/>
        <end position="401"/>
    </location>
</feature>
<dbReference type="Pfam" id="PF07690">
    <property type="entry name" value="MFS_1"/>
    <property type="match status" value="1"/>
</dbReference>
<dbReference type="Gene3D" id="1.20.1250.20">
    <property type="entry name" value="MFS general substrate transporter like domains"/>
    <property type="match status" value="2"/>
</dbReference>
<feature type="transmembrane region" description="Helical" evidence="11">
    <location>
        <begin position="283"/>
        <end position="303"/>
    </location>
</feature>
<evidence type="ECO:0000256" key="11">
    <source>
        <dbReference type="SAM" id="Phobius"/>
    </source>
</evidence>
<feature type="transmembrane region" description="Helical" evidence="11">
    <location>
        <begin position="101"/>
        <end position="119"/>
    </location>
</feature>
<dbReference type="InterPro" id="IPR020846">
    <property type="entry name" value="MFS_dom"/>
</dbReference>
<dbReference type="InterPro" id="IPR051084">
    <property type="entry name" value="H+-coupled_symporters"/>
</dbReference>
<dbReference type="PROSITE" id="PS50850">
    <property type="entry name" value="MFS"/>
    <property type="match status" value="1"/>
</dbReference>
<evidence type="ECO:0000256" key="10">
    <source>
        <dbReference type="ARBA" id="ARBA00039918"/>
    </source>
</evidence>
<feature type="transmembrane region" description="Helical" evidence="11">
    <location>
        <begin position="200"/>
        <end position="219"/>
    </location>
</feature>
<dbReference type="OrthoDB" id="8953821at2"/>
<dbReference type="GO" id="GO:0015293">
    <property type="term" value="F:symporter activity"/>
    <property type="evidence" value="ECO:0007669"/>
    <property type="project" value="UniProtKB-KW"/>
</dbReference>
<protein>
    <recommendedName>
        <fullName evidence="10">Putative proline/betaine transporter</fullName>
    </recommendedName>
</protein>
<evidence type="ECO:0000313" key="14">
    <source>
        <dbReference type="Proteomes" id="UP000199019"/>
    </source>
</evidence>
<organism evidence="13 14">
    <name type="scientific">Pedococcus cremeus</name>
    <dbReference type="NCBI Taxonomy" id="587636"/>
    <lineage>
        <taxon>Bacteria</taxon>
        <taxon>Bacillati</taxon>
        <taxon>Actinomycetota</taxon>
        <taxon>Actinomycetes</taxon>
        <taxon>Micrococcales</taxon>
        <taxon>Intrasporangiaceae</taxon>
        <taxon>Pedococcus</taxon>
    </lineage>
</organism>
<comment type="function">
    <text evidence="9">May be a proton symporter involved in the uptake of osmolytes such as proline and glycine betaine.</text>
</comment>
<feature type="transmembrane region" description="Helical" evidence="11">
    <location>
        <begin position="340"/>
        <end position="359"/>
    </location>
</feature>
<evidence type="ECO:0000256" key="9">
    <source>
        <dbReference type="ARBA" id="ARBA00037295"/>
    </source>
</evidence>
<dbReference type="EMBL" id="FOHB01000010">
    <property type="protein sequence ID" value="SES48545.1"/>
    <property type="molecule type" value="Genomic_DNA"/>
</dbReference>
<evidence type="ECO:0000256" key="3">
    <source>
        <dbReference type="ARBA" id="ARBA00022448"/>
    </source>
</evidence>
<accession>A0A1H9XQV7</accession>